<keyword evidence="14" id="KW-1133">Transmembrane helix</keyword>
<dbReference type="InterPro" id="IPR034016">
    <property type="entry name" value="M1_APN-typ"/>
</dbReference>
<evidence type="ECO:0000256" key="3">
    <source>
        <dbReference type="ARBA" id="ARBA00010136"/>
    </source>
</evidence>
<dbReference type="GeneID" id="105430989"/>
<dbReference type="FunFam" id="2.60.40.1910:FF:000008">
    <property type="entry name" value="Aminopeptidase"/>
    <property type="match status" value="2"/>
</dbReference>
<dbReference type="FunFam" id="1.10.390.10:FF:000013">
    <property type="entry name" value="Aminopeptidase N"/>
    <property type="match status" value="2"/>
</dbReference>
<dbReference type="Pfam" id="PF17900">
    <property type="entry name" value="Peptidase_M1_N"/>
    <property type="match status" value="2"/>
</dbReference>
<sequence length="1743" mass="203398">MSFLKILVSLGLILCATKAHEDSENSSDTVNYRLSDNVVPIHYDIEIIPYIKQGNFTFDGKTHIIIEIRHSTKNLSLHALDLTIDETATSLIDKDSVTHTPTAHTYNNRTEILTLHFDDELSPGIYDLNIKFVGTLNDRLHGFFRTRYFNEEGNAVWLAATHFEATSARRAFPCWDEPALKATFNISIKHHRNYTALSNMPVREQLEEEDDMVWTHFDKTPIMSTYLVAYVVSDYVNVPGANGTLNMWCRSALAPHSKLAQEVAQKAKEILTEYTNITDIVPKMDHVAVPQFAAGAMENWGLIIYHENSFAYNEKENRVSRKERVAVTAAHEMAHQWFGNIVSPLWWSHVWLNEGFASFFEEYILDQIFKEWRVMEFFVIKVQQTALHMDIAKNMKPIMFEVNEPYEIMTLFSYSSYGKAPAILRMLQHIVSPEVFRNGIVKYLHTHQFSSATSHDLCEALQAVLDESDVPHDGYKLKDVMDTWLKQRHYPVIYVTRNNDTDEIILTQEHFRPKDEDQNVDTDKWWVPVTFATQTNPDFSNTLPTRWLRPQDKSISIDGIDPNDWIIVNIQQMGYYRVNYDTSNWEKIANYLNSDNYTKIHVINRVQIIDDAYHFMMANQLDVQIFMNLAHYLSRETDYIALYPMFELLDYTQHFYRDPKNEDLKQYVLHILDGIIKNVGYEEDPAEDDFTKLKRAKALYWACNFGHSECEEMAAIKLNEFLENPEEHRVPPELEEWTFCYGIKEANVSTWNKLFTVYLIEQDENILEYLSCSKNPDVSRDLVNIGLLEILLQTQSNPTNLRNIIEKYSNSTLIETMSENIKENLSKIVWEYMKDMERNETYTTLRFAQIFKRMIGMTYVKVLVTLGLKFIAVTALPVDGDDSSTMINYRLPNNIVPVHYDVEIIPYIEEGNFTFDGKSRIIIEIHRATRDLSLHVLELTIDETMTSLISKDFVIHTPTAHNYNNDTQILSLHFEDELPPGIYSLNIQFVGILNDNLRGFFRTSYTNEAGDKVWLAATHFEATSARRAFPCWDEPALKATFNISIKHHRNYTALSNMPIREQSDEEDDMVWTHFDRTPVMSTYLVAFVVSDYISIPSANGTFNMWCRPALAPYLKFAQDVAKKAKEILTEYTNITDKVPKMDLVAVPQFTAGAMENWGLIIYVENNFKYSKIEDGMTQKLRVAVTAAHEIAHQWFGNIVSPLWWSHVWLNEGLATFFEEYILDQIFKEWRVMEFFVIKVQQTALHMDIGKKVKPVIYEVNTPEEIATLFSYSSYGKAPAILRMLQYIITPEVFRNGIIKYLHTHQFSSADSDDLWNALQAVLDESDVPHDDYRLKDVMNTWLKQRHYPVIHVTRNNDTDEIILRQEHYPQNKSEHVDSDKWWVPLSFVTQTNPDFSNTLPTRWLRPQDENISIDGIDPNDWIIINVQQMGYYRVNYDNSNWRKLASYLNSENYAKIHVLNRAQIINDAFHFMMAKQLDVQIFLDLAVYLSQETDFIALYPMFELLEYTVDFYKFPENDNFKQYVLHILDGLIKNVGYEENPAEDDFTQLKRANTLKWACNFGHSECKKRATIKLSEFLTNPEAHKISTELRDWMFCNGMMEANVSTWNKFRNIYIKQNKSMDISLILEYLTCSENLDILVNLLNETLNDVINKNYYQMILSNIIQKHSNNDAVLDYILANLDEIVPRSYKYGVIFGIIKSVHSYERLDHIRDFVKNNFNEKLEDVQSQIETRKFELTNILNSF</sequence>
<evidence type="ECO:0000313" key="27">
    <source>
        <dbReference type="RefSeq" id="XP_011643164.1"/>
    </source>
</evidence>
<evidence type="ECO:0000256" key="22">
    <source>
        <dbReference type="SAM" id="SignalP"/>
    </source>
</evidence>
<feature type="binding site" evidence="20">
    <location>
        <position position="1192"/>
    </location>
    <ligand>
        <name>Zn(2+)</name>
        <dbReference type="ChEBI" id="CHEBI:29105"/>
        <note>catalytic</note>
    </ligand>
</feature>
<evidence type="ECO:0000256" key="8">
    <source>
        <dbReference type="ARBA" id="ARBA00022692"/>
    </source>
</evidence>
<dbReference type="InterPro" id="IPR001930">
    <property type="entry name" value="Peptidase_M1"/>
</dbReference>
<evidence type="ECO:0000259" key="24">
    <source>
        <dbReference type="Pfam" id="PF11838"/>
    </source>
</evidence>
<dbReference type="GO" id="GO:0006508">
    <property type="term" value="P:proteolysis"/>
    <property type="evidence" value="ECO:0007669"/>
    <property type="project" value="UniProtKB-KW"/>
</dbReference>
<evidence type="ECO:0000256" key="14">
    <source>
        <dbReference type="ARBA" id="ARBA00022989"/>
    </source>
</evidence>
<evidence type="ECO:0000256" key="18">
    <source>
        <dbReference type="ARBA" id="ARBA00023288"/>
    </source>
</evidence>
<dbReference type="Proteomes" id="UP000504615">
    <property type="component" value="Unplaced"/>
</dbReference>
<feature type="domain" description="ERAP1-like C-terminal" evidence="24">
    <location>
        <begin position="1421"/>
        <end position="1721"/>
    </location>
</feature>
<evidence type="ECO:0000256" key="4">
    <source>
        <dbReference type="ARBA" id="ARBA00022438"/>
    </source>
</evidence>
<organism evidence="26 27">
    <name type="scientific">Pogonomyrmex barbatus</name>
    <name type="common">red harvester ant</name>
    <dbReference type="NCBI Taxonomy" id="144034"/>
    <lineage>
        <taxon>Eukaryota</taxon>
        <taxon>Metazoa</taxon>
        <taxon>Ecdysozoa</taxon>
        <taxon>Arthropoda</taxon>
        <taxon>Hexapoda</taxon>
        <taxon>Insecta</taxon>
        <taxon>Pterygota</taxon>
        <taxon>Neoptera</taxon>
        <taxon>Endopterygota</taxon>
        <taxon>Hymenoptera</taxon>
        <taxon>Apocrita</taxon>
        <taxon>Aculeata</taxon>
        <taxon>Formicoidea</taxon>
        <taxon>Formicidae</taxon>
        <taxon>Myrmicinae</taxon>
        <taxon>Pogonomyrmex</taxon>
    </lineage>
</organism>
<dbReference type="InterPro" id="IPR042097">
    <property type="entry name" value="Aminopeptidase_N-like_N_sf"/>
</dbReference>
<evidence type="ECO:0000256" key="2">
    <source>
        <dbReference type="ARBA" id="ARBA00004609"/>
    </source>
</evidence>
<evidence type="ECO:0000256" key="10">
    <source>
        <dbReference type="ARBA" id="ARBA00022729"/>
    </source>
</evidence>
<dbReference type="Gene3D" id="1.10.390.10">
    <property type="entry name" value="Neutral Protease Domain 2"/>
    <property type="match status" value="2"/>
</dbReference>
<keyword evidence="18" id="KW-0449">Lipoprotein</keyword>
<keyword evidence="15" id="KW-0482">Metalloprotease</keyword>
<dbReference type="GO" id="GO:0005737">
    <property type="term" value="C:cytoplasm"/>
    <property type="evidence" value="ECO:0007669"/>
    <property type="project" value="TreeGrafter"/>
</dbReference>
<feature type="domain" description="ERAP1-like C-terminal" evidence="24">
    <location>
        <begin position="565"/>
        <end position="829"/>
    </location>
</feature>
<keyword evidence="5" id="KW-1003">Cell membrane</keyword>
<evidence type="ECO:0000256" key="20">
    <source>
        <dbReference type="PIRSR" id="PIRSR634016-3"/>
    </source>
</evidence>
<evidence type="ECO:0000256" key="12">
    <source>
        <dbReference type="ARBA" id="ARBA00022833"/>
    </source>
</evidence>
<protein>
    <submittedName>
        <fullName evidence="27">Uncharacterized protein LOC105430989</fullName>
    </submittedName>
</protein>
<keyword evidence="10 22" id="KW-0732">Signal</keyword>
<keyword evidence="9 20" id="KW-0479">Metal-binding</keyword>
<feature type="chain" id="PRO_5027035698" evidence="22">
    <location>
        <begin position="20"/>
        <end position="1743"/>
    </location>
</feature>
<feature type="domain" description="Peptidase M1 membrane alanine aminopeptidase" evidence="23">
    <location>
        <begin position="1116"/>
        <end position="1341"/>
    </location>
</feature>
<dbReference type="PRINTS" id="PR00756">
    <property type="entry name" value="ALADIPTASE"/>
</dbReference>
<name>A0A6I9WK11_9HYME</name>
<dbReference type="InterPro" id="IPR050344">
    <property type="entry name" value="Peptidase_M1_aminopeptidases"/>
</dbReference>
<feature type="domain" description="Peptidase M1 membrane alanine aminopeptidase" evidence="23">
    <location>
        <begin position="262"/>
        <end position="484"/>
    </location>
</feature>
<evidence type="ECO:0000256" key="15">
    <source>
        <dbReference type="ARBA" id="ARBA00023049"/>
    </source>
</evidence>
<dbReference type="InterPro" id="IPR045357">
    <property type="entry name" value="Aminopeptidase_N-like_N"/>
</dbReference>
<dbReference type="GO" id="GO:0098552">
    <property type="term" value="C:side of membrane"/>
    <property type="evidence" value="ECO:0007669"/>
    <property type="project" value="UniProtKB-KW"/>
</dbReference>
<evidence type="ECO:0000256" key="11">
    <source>
        <dbReference type="ARBA" id="ARBA00022801"/>
    </source>
</evidence>
<dbReference type="FunFam" id="2.60.40.1730:FF:000012">
    <property type="entry name" value="Aminopeptidase N"/>
    <property type="match status" value="2"/>
</dbReference>
<dbReference type="GO" id="GO:0005615">
    <property type="term" value="C:extracellular space"/>
    <property type="evidence" value="ECO:0007669"/>
    <property type="project" value="TreeGrafter"/>
</dbReference>
<feature type="signal peptide" evidence="22">
    <location>
        <begin position="1"/>
        <end position="19"/>
    </location>
</feature>
<evidence type="ECO:0000256" key="16">
    <source>
        <dbReference type="ARBA" id="ARBA00023136"/>
    </source>
</evidence>
<feature type="active site" description="Proton acceptor" evidence="19">
    <location>
        <position position="1189"/>
    </location>
</feature>
<proteinExistence type="inferred from homology"/>
<accession>A0A6I9WK11</accession>
<dbReference type="SUPFAM" id="SSF55486">
    <property type="entry name" value="Metalloproteases ('zincins'), catalytic domain"/>
    <property type="match status" value="2"/>
</dbReference>
<dbReference type="PANTHER" id="PTHR11533:SF294">
    <property type="entry name" value="THYROTROPIN-RELEASING HORMONE-DEGRADING ECTOENZYME"/>
    <property type="match status" value="1"/>
</dbReference>
<dbReference type="Pfam" id="PF11838">
    <property type="entry name" value="ERAP1_C"/>
    <property type="match status" value="2"/>
</dbReference>
<dbReference type="SUPFAM" id="SSF63737">
    <property type="entry name" value="Leukotriene A4 hydrolase N-terminal domain"/>
    <property type="match status" value="2"/>
</dbReference>
<evidence type="ECO:0000256" key="1">
    <source>
        <dbReference type="ARBA" id="ARBA00004606"/>
    </source>
</evidence>
<keyword evidence="6" id="KW-0336">GPI-anchor</keyword>
<keyword evidence="12 20" id="KW-0862">Zinc</keyword>
<dbReference type="GO" id="GO:0005886">
    <property type="term" value="C:plasma membrane"/>
    <property type="evidence" value="ECO:0007669"/>
    <property type="project" value="UniProtKB-SubCell"/>
</dbReference>
<evidence type="ECO:0000313" key="26">
    <source>
        <dbReference type="Proteomes" id="UP000504615"/>
    </source>
</evidence>
<feature type="site" description="Transition state stabilizer" evidence="21">
    <location>
        <position position="1274"/>
    </location>
</feature>
<dbReference type="Gene3D" id="2.60.40.1730">
    <property type="entry name" value="tricorn interacting facor f3 domain"/>
    <property type="match status" value="2"/>
</dbReference>
<dbReference type="GO" id="GO:0008270">
    <property type="term" value="F:zinc ion binding"/>
    <property type="evidence" value="ECO:0007669"/>
    <property type="project" value="InterPro"/>
</dbReference>
<keyword evidence="8" id="KW-0812">Transmembrane</keyword>
<evidence type="ECO:0000256" key="9">
    <source>
        <dbReference type="ARBA" id="ARBA00022723"/>
    </source>
</evidence>
<dbReference type="OrthoDB" id="510539at2759"/>
<keyword evidence="26" id="KW-1185">Reference proteome</keyword>
<feature type="binding site" evidence="20">
    <location>
        <position position="1188"/>
    </location>
    <ligand>
        <name>Zn(2+)</name>
        <dbReference type="ChEBI" id="CHEBI:29105"/>
        <note>catalytic</note>
    </ligand>
</feature>
<dbReference type="RefSeq" id="XP_011643164.1">
    <property type="nucleotide sequence ID" value="XM_011644862.2"/>
</dbReference>
<dbReference type="CDD" id="cd09601">
    <property type="entry name" value="M1_APN-Q_like"/>
    <property type="match status" value="2"/>
</dbReference>
<dbReference type="Gene3D" id="2.60.40.1910">
    <property type="match status" value="2"/>
</dbReference>
<gene>
    <name evidence="27" type="primary">LOC105430989</name>
</gene>
<comment type="subcellular location">
    <subcellularLocation>
        <location evidence="2">Cell membrane</location>
        <topology evidence="2">Lipid-anchor</topology>
        <topology evidence="2">GPI-anchor</topology>
    </subcellularLocation>
    <subcellularLocation>
        <location evidence="1">Membrane</location>
        <topology evidence="1">Single-pass type II membrane protein</topology>
    </subcellularLocation>
</comment>
<dbReference type="InterPro" id="IPR027268">
    <property type="entry name" value="Peptidase_M4/M1_CTD_sf"/>
</dbReference>
<comment type="cofactor">
    <cofactor evidence="20">
        <name>Zn(2+)</name>
        <dbReference type="ChEBI" id="CHEBI:29105"/>
    </cofactor>
    <text evidence="20">Binds 1 zinc ion per subunit.</text>
</comment>
<dbReference type="InterPro" id="IPR024571">
    <property type="entry name" value="ERAP1-like_C_dom"/>
</dbReference>
<evidence type="ECO:0000256" key="7">
    <source>
        <dbReference type="ARBA" id="ARBA00022670"/>
    </source>
</evidence>
<dbReference type="Gene3D" id="1.25.50.20">
    <property type="match status" value="2"/>
</dbReference>
<keyword evidence="13" id="KW-0735">Signal-anchor</keyword>
<evidence type="ECO:0000256" key="6">
    <source>
        <dbReference type="ARBA" id="ARBA00022622"/>
    </source>
</evidence>
<evidence type="ECO:0000259" key="25">
    <source>
        <dbReference type="Pfam" id="PF17900"/>
    </source>
</evidence>
<dbReference type="InterPro" id="IPR014782">
    <property type="entry name" value="Peptidase_M1_dom"/>
</dbReference>
<dbReference type="GO" id="GO:0043171">
    <property type="term" value="P:peptide catabolic process"/>
    <property type="evidence" value="ECO:0007669"/>
    <property type="project" value="TreeGrafter"/>
</dbReference>
<keyword evidence="16" id="KW-0472">Membrane</keyword>
<keyword evidence="11" id="KW-0378">Hydrolase</keyword>
<dbReference type="KEGG" id="pbar:105430989"/>
<dbReference type="GO" id="GO:0070006">
    <property type="term" value="F:metalloaminopeptidase activity"/>
    <property type="evidence" value="ECO:0007669"/>
    <property type="project" value="TreeGrafter"/>
</dbReference>
<evidence type="ECO:0000256" key="13">
    <source>
        <dbReference type="ARBA" id="ARBA00022968"/>
    </source>
</evidence>
<comment type="similarity">
    <text evidence="3">Belongs to the peptidase M1 family.</text>
</comment>
<evidence type="ECO:0000256" key="5">
    <source>
        <dbReference type="ARBA" id="ARBA00022475"/>
    </source>
</evidence>
<reference evidence="27" key="1">
    <citation type="submission" date="2025-08" db="UniProtKB">
        <authorList>
            <consortium name="RefSeq"/>
        </authorList>
    </citation>
    <scope>IDENTIFICATION</scope>
</reference>
<evidence type="ECO:0000259" key="23">
    <source>
        <dbReference type="Pfam" id="PF01433"/>
    </source>
</evidence>
<dbReference type="Pfam" id="PF01433">
    <property type="entry name" value="Peptidase_M1"/>
    <property type="match status" value="2"/>
</dbReference>
<keyword evidence="17" id="KW-0325">Glycoprotein</keyword>
<evidence type="ECO:0000256" key="19">
    <source>
        <dbReference type="PIRSR" id="PIRSR634016-1"/>
    </source>
</evidence>
<feature type="domain" description="Aminopeptidase N-like N-terminal" evidence="25">
    <location>
        <begin position="39"/>
        <end position="227"/>
    </location>
</feature>
<dbReference type="GO" id="GO:0042277">
    <property type="term" value="F:peptide binding"/>
    <property type="evidence" value="ECO:0007669"/>
    <property type="project" value="TreeGrafter"/>
</dbReference>
<keyword evidence="7" id="KW-0645">Protease</keyword>
<feature type="domain" description="Aminopeptidase N-like N-terminal" evidence="25">
    <location>
        <begin position="896"/>
        <end position="1084"/>
    </location>
</feature>
<evidence type="ECO:0000256" key="17">
    <source>
        <dbReference type="ARBA" id="ARBA00023180"/>
    </source>
</evidence>
<feature type="binding site" evidence="20">
    <location>
        <position position="1211"/>
    </location>
    <ligand>
        <name>Zn(2+)</name>
        <dbReference type="ChEBI" id="CHEBI:29105"/>
        <note>catalytic</note>
    </ligand>
</feature>
<keyword evidence="4" id="KW-0031">Aminopeptidase</keyword>
<dbReference type="PANTHER" id="PTHR11533">
    <property type="entry name" value="PROTEASE M1 ZINC METALLOPROTEASE"/>
    <property type="match status" value="1"/>
</dbReference>
<evidence type="ECO:0000256" key="21">
    <source>
        <dbReference type="PIRSR" id="PIRSR634016-4"/>
    </source>
</evidence>